<evidence type="ECO:0000256" key="9">
    <source>
        <dbReference type="RuleBase" id="RU003500"/>
    </source>
</evidence>
<protein>
    <recommendedName>
        <fullName evidence="9">Protein Wnt</fullName>
    </recommendedName>
</protein>
<keyword evidence="3 9" id="KW-0217">Developmental protein</keyword>
<dbReference type="InterPro" id="IPR005817">
    <property type="entry name" value="Wnt"/>
</dbReference>
<organism evidence="13 14">
    <name type="scientific">Trichuris muris</name>
    <name type="common">Mouse whipworm</name>
    <dbReference type="NCBI Taxonomy" id="70415"/>
    <lineage>
        <taxon>Eukaryota</taxon>
        <taxon>Metazoa</taxon>
        <taxon>Ecdysozoa</taxon>
        <taxon>Nematoda</taxon>
        <taxon>Enoplea</taxon>
        <taxon>Dorylaimia</taxon>
        <taxon>Trichinellida</taxon>
        <taxon>Trichuridae</taxon>
        <taxon>Trichuris</taxon>
    </lineage>
</organism>
<dbReference type="InterPro" id="IPR018161">
    <property type="entry name" value="Wnt_CS"/>
</dbReference>
<evidence type="ECO:0000313" key="13">
    <source>
        <dbReference type="Proteomes" id="UP000046395"/>
    </source>
</evidence>
<keyword evidence="11" id="KW-1133">Transmembrane helix</keyword>
<sequence length="591" mass="65679">MRATVTLCLLLLAKLCPANWWLLATPTAYQFTLQFSTDYKDKCRKMHYLVARQRELCQISQNMLAIVSKGAQMGLKECQTQFAGRLWNCSTFFDTSIANMPLATISQVDFSVIGRSNKSGQSKQGKLRKSVEVMMSDAPARQFHDVSDVFGGILKLHSREKAYVHAISAAGVAYSITRACSQGDLPSCSCDKDVHRRNFKNKRFHGDWEWGGCSEDVNFGERLTKDFVDSNELARSWNDPAPKLMNLHNNEAGRRAIRANMKLMCKCHGVSGSCTVRLCWRRMADFHTIGQSLSEKFDGAVKVKFSGMRHKLKPYVVGLKKPTKRDLVYLQQSPDFCQEDAKLSIYGTKGRQCERDGYGTNGCAMLCCGRGYTTVVAEEVRDCKCKFQWCCEVKCEKCKYVMEADRLKMPRRKLHSAPAITGLAKKHRRSSSAPSYEYEPAADRKASAGNIPLLKRNLSGSRRGSAQAGEPAVKIEDGEQERRRSSPSAPLRRKTVIGAEPSTVAFISATPLPEAFGDIESVGTNVGQSPRQSNCRYPCKEETGNQSKGTPRKQCGAKGSSFFTCILLLALFAFGVVAAMHFSGLLKSRKG</sequence>
<dbReference type="GO" id="GO:0045165">
    <property type="term" value="P:cell fate commitment"/>
    <property type="evidence" value="ECO:0007669"/>
    <property type="project" value="TreeGrafter"/>
</dbReference>
<evidence type="ECO:0000256" key="1">
    <source>
        <dbReference type="ARBA" id="ARBA00004498"/>
    </source>
</evidence>
<keyword evidence="12" id="KW-0732">Signal</keyword>
<dbReference type="PANTHER" id="PTHR12027">
    <property type="entry name" value="WNT RELATED"/>
    <property type="match status" value="1"/>
</dbReference>
<dbReference type="CDD" id="cd19338">
    <property type="entry name" value="Wnt_Wnt6"/>
    <property type="match status" value="1"/>
</dbReference>
<dbReference type="GO" id="GO:0005615">
    <property type="term" value="C:extracellular space"/>
    <property type="evidence" value="ECO:0007669"/>
    <property type="project" value="TreeGrafter"/>
</dbReference>
<dbReference type="Proteomes" id="UP000046395">
    <property type="component" value="Unassembled WGS sequence"/>
</dbReference>
<feature type="transmembrane region" description="Helical" evidence="11">
    <location>
        <begin position="561"/>
        <end position="586"/>
    </location>
</feature>
<name>A0A5S6QEQ8_TRIMR</name>
<evidence type="ECO:0000256" key="12">
    <source>
        <dbReference type="SAM" id="SignalP"/>
    </source>
</evidence>
<evidence type="ECO:0000256" key="4">
    <source>
        <dbReference type="ARBA" id="ARBA00022525"/>
    </source>
</evidence>
<keyword evidence="8" id="KW-0449">Lipoprotein</keyword>
<keyword evidence="6 9" id="KW-0879">Wnt signaling pathway</keyword>
<dbReference type="InterPro" id="IPR009143">
    <property type="entry name" value="Wnt6"/>
</dbReference>
<dbReference type="GO" id="GO:0030182">
    <property type="term" value="P:neuron differentiation"/>
    <property type="evidence" value="ECO:0007669"/>
    <property type="project" value="TreeGrafter"/>
</dbReference>
<comment type="subcellular location">
    <subcellularLocation>
        <location evidence="1 9">Secreted</location>
        <location evidence="1 9">Extracellular space</location>
        <location evidence="1 9">Extracellular matrix</location>
    </subcellularLocation>
</comment>
<dbReference type="GO" id="GO:0005109">
    <property type="term" value="F:frizzled binding"/>
    <property type="evidence" value="ECO:0007669"/>
    <property type="project" value="TreeGrafter"/>
</dbReference>
<evidence type="ECO:0000313" key="14">
    <source>
        <dbReference type="WBParaSite" id="TMUE_1000005861.1"/>
    </source>
</evidence>
<dbReference type="FunFam" id="3.30.2460.20:FF:000001">
    <property type="entry name" value="Wnt homolog"/>
    <property type="match status" value="1"/>
</dbReference>
<evidence type="ECO:0000256" key="10">
    <source>
        <dbReference type="SAM" id="MobiDB-lite"/>
    </source>
</evidence>
<proteinExistence type="inferred from homology"/>
<dbReference type="WBParaSite" id="TMUE_1000005861.1">
    <property type="protein sequence ID" value="TMUE_1000005861.1"/>
    <property type="gene ID" value="WBGene00292594"/>
</dbReference>
<evidence type="ECO:0000256" key="6">
    <source>
        <dbReference type="ARBA" id="ARBA00022687"/>
    </source>
</evidence>
<evidence type="ECO:0000256" key="2">
    <source>
        <dbReference type="ARBA" id="ARBA00005683"/>
    </source>
</evidence>
<feature type="chain" id="PRO_5024313417" description="Protein Wnt" evidence="12">
    <location>
        <begin position="19"/>
        <end position="591"/>
    </location>
</feature>
<comment type="function">
    <text evidence="9">Ligand for members of the frizzled family of seven transmembrane receptors.</text>
</comment>
<dbReference type="GO" id="GO:0005125">
    <property type="term" value="F:cytokine activity"/>
    <property type="evidence" value="ECO:0007669"/>
    <property type="project" value="TreeGrafter"/>
</dbReference>
<evidence type="ECO:0000256" key="5">
    <source>
        <dbReference type="ARBA" id="ARBA00022530"/>
    </source>
</evidence>
<keyword evidence="7" id="KW-1015">Disulfide bond</keyword>
<keyword evidence="11" id="KW-0812">Transmembrane</keyword>
<dbReference type="Gene3D" id="3.30.2460.20">
    <property type="match status" value="1"/>
</dbReference>
<dbReference type="PANTHER" id="PTHR12027:SF99">
    <property type="entry name" value="PROTEIN WNT"/>
    <property type="match status" value="1"/>
</dbReference>
<dbReference type="PROSITE" id="PS00246">
    <property type="entry name" value="WNT1"/>
    <property type="match status" value="1"/>
</dbReference>
<evidence type="ECO:0000256" key="8">
    <source>
        <dbReference type="ARBA" id="ARBA00023288"/>
    </source>
</evidence>
<comment type="similarity">
    <text evidence="2 9">Belongs to the Wnt family.</text>
</comment>
<accession>A0A5S6QEQ8</accession>
<evidence type="ECO:0000256" key="3">
    <source>
        <dbReference type="ARBA" id="ARBA00022473"/>
    </source>
</evidence>
<feature type="signal peptide" evidence="12">
    <location>
        <begin position="1"/>
        <end position="18"/>
    </location>
</feature>
<keyword evidence="5" id="KW-0272">Extracellular matrix</keyword>
<dbReference type="STRING" id="70415.A0A5S6QEQ8"/>
<dbReference type="InterPro" id="IPR043158">
    <property type="entry name" value="Wnt_C"/>
</dbReference>
<dbReference type="AlphaFoldDB" id="A0A5S6QEQ8"/>
<keyword evidence="13" id="KW-1185">Reference proteome</keyword>
<dbReference type="GO" id="GO:0000902">
    <property type="term" value="P:cell morphogenesis"/>
    <property type="evidence" value="ECO:0007669"/>
    <property type="project" value="UniProtKB-ARBA"/>
</dbReference>
<evidence type="ECO:0000256" key="7">
    <source>
        <dbReference type="ARBA" id="ARBA00023157"/>
    </source>
</evidence>
<feature type="region of interest" description="Disordered" evidence="10">
    <location>
        <begin position="418"/>
        <end position="495"/>
    </location>
</feature>
<dbReference type="SMART" id="SM00097">
    <property type="entry name" value="WNT1"/>
    <property type="match status" value="1"/>
</dbReference>
<reference evidence="14" key="1">
    <citation type="submission" date="2019-12" db="UniProtKB">
        <authorList>
            <consortium name="WormBaseParasite"/>
        </authorList>
    </citation>
    <scope>IDENTIFICATION</scope>
</reference>
<evidence type="ECO:0000256" key="11">
    <source>
        <dbReference type="SAM" id="Phobius"/>
    </source>
</evidence>
<keyword evidence="11" id="KW-0472">Membrane</keyword>
<dbReference type="Pfam" id="PF00110">
    <property type="entry name" value="wnt"/>
    <property type="match status" value="2"/>
</dbReference>
<keyword evidence="4" id="KW-0964">Secreted</keyword>
<dbReference type="PRINTS" id="PR01349">
    <property type="entry name" value="WNTPROTEIN"/>
</dbReference>
<dbReference type="GO" id="GO:0060070">
    <property type="term" value="P:canonical Wnt signaling pathway"/>
    <property type="evidence" value="ECO:0007669"/>
    <property type="project" value="TreeGrafter"/>
</dbReference>
<feature type="compositionally biased region" description="Basic and acidic residues" evidence="10">
    <location>
        <begin position="473"/>
        <end position="484"/>
    </location>
</feature>